<dbReference type="Gene3D" id="2.60.120.430">
    <property type="entry name" value="Galactose-binding lectin"/>
    <property type="match status" value="1"/>
</dbReference>
<dbReference type="InterPro" id="IPR049033">
    <property type="entry name" value="AGA-YXIM_GBD"/>
</dbReference>
<gene>
    <name evidence="7" type="ORF">FHS18_000149</name>
</gene>
<dbReference type="InterPro" id="IPR051913">
    <property type="entry name" value="GH2_Domain-Containing"/>
</dbReference>
<feature type="domain" description="F5/8 type C" evidence="6">
    <location>
        <begin position="884"/>
        <end position="1024"/>
    </location>
</feature>
<keyword evidence="5" id="KW-0732">Signal</keyword>
<organism evidence="7 8">
    <name type="scientific">Paenibacillus phyllosphaerae</name>
    <dbReference type="NCBI Taxonomy" id="274593"/>
    <lineage>
        <taxon>Bacteria</taxon>
        <taxon>Bacillati</taxon>
        <taxon>Bacillota</taxon>
        <taxon>Bacilli</taxon>
        <taxon>Bacillales</taxon>
        <taxon>Paenibacillaceae</taxon>
        <taxon>Paenibacillus</taxon>
    </lineage>
</organism>
<dbReference type="SUPFAM" id="SSF49785">
    <property type="entry name" value="Galactose-binding domain-like"/>
    <property type="match status" value="3"/>
</dbReference>
<dbReference type="InterPro" id="IPR006102">
    <property type="entry name" value="Ig-like_GH2"/>
</dbReference>
<dbReference type="InterPro" id="IPR036156">
    <property type="entry name" value="Beta-gal/glucu_dom_sf"/>
</dbReference>
<dbReference type="GO" id="GO:0030246">
    <property type="term" value="F:carbohydrate binding"/>
    <property type="evidence" value="ECO:0007669"/>
    <property type="project" value="InterPro"/>
</dbReference>
<evidence type="ECO:0000256" key="1">
    <source>
        <dbReference type="ARBA" id="ARBA00007401"/>
    </source>
</evidence>
<dbReference type="InterPro" id="IPR008979">
    <property type="entry name" value="Galactose-bd-like_sf"/>
</dbReference>
<dbReference type="SUPFAM" id="SSF51445">
    <property type="entry name" value="(Trans)glycosidases"/>
    <property type="match status" value="1"/>
</dbReference>
<dbReference type="Gene3D" id="2.60.40.1080">
    <property type="match status" value="1"/>
</dbReference>
<dbReference type="PROSITE" id="PS00018">
    <property type="entry name" value="EF_HAND_1"/>
    <property type="match status" value="1"/>
</dbReference>
<dbReference type="Pfam" id="PF02837">
    <property type="entry name" value="Glyco_hydro_2_N"/>
    <property type="match status" value="1"/>
</dbReference>
<feature type="region of interest" description="Disordered" evidence="4">
    <location>
        <begin position="879"/>
        <end position="930"/>
    </location>
</feature>
<dbReference type="EMBL" id="JACHXK010000001">
    <property type="protein sequence ID" value="MBB3108121.1"/>
    <property type="molecule type" value="Genomic_DNA"/>
</dbReference>
<dbReference type="Gene3D" id="1.20.1270.90">
    <property type="entry name" value="AF1782-like"/>
    <property type="match status" value="1"/>
</dbReference>
<evidence type="ECO:0000256" key="3">
    <source>
        <dbReference type="ARBA" id="ARBA00023295"/>
    </source>
</evidence>
<dbReference type="Pfam" id="PF02836">
    <property type="entry name" value="Glyco_hydro_2_C"/>
    <property type="match status" value="1"/>
</dbReference>
<dbReference type="Gene3D" id="1.10.1330.10">
    <property type="entry name" value="Dockerin domain"/>
    <property type="match status" value="1"/>
</dbReference>
<dbReference type="Pfam" id="PF18565">
    <property type="entry name" value="Glyco_hydro2_C5"/>
    <property type="match status" value="1"/>
</dbReference>
<evidence type="ECO:0000259" key="6">
    <source>
        <dbReference type="PROSITE" id="PS50022"/>
    </source>
</evidence>
<dbReference type="InterPro" id="IPR036439">
    <property type="entry name" value="Dockerin_dom_sf"/>
</dbReference>
<evidence type="ECO:0000256" key="2">
    <source>
        <dbReference type="ARBA" id="ARBA00022801"/>
    </source>
</evidence>
<feature type="chain" id="PRO_5030597047" description="F5/8 type C domain-containing protein" evidence="5">
    <location>
        <begin position="34"/>
        <end position="1855"/>
    </location>
</feature>
<dbReference type="InterPro" id="IPR002102">
    <property type="entry name" value="Cohesin_dom"/>
</dbReference>
<dbReference type="Pfam" id="PF00963">
    <property type="entry name" value="Cohesin"/>
    <property type="match status" value="1"/>
</dbReference>
<comment type="caution">
    <text evidence="7">The sequence shown here is derived from an EMBL/GenBank/DDBJ whole genome shotgun (WGS) entry which is preliminary data.</text>
</comment>
<dbReference type="GO" id="GO:0000272">
    <property type="term" value="P:polysaccharide catabolic process"/>
    <property type="evidence" value="ECO:0007669"/>
    <property type="project" value="InterPro"/>
</dbReference>
<dbReference type="Pfam" id="PF02368">
    <property type="entry name" value="Big_2"/>
    <property type="match status" value="1"/>
</dbReference>
<dbReference type="Pfam" id="PF21254">
    <property type="entry name" value="AGA-YXIM_GBD"/>
    <property type="match status" value="1"/>
</dbReference>
<dbReference type="CDD" id="cd08547">
    <property type="entry name" value="Type_II_cohesin"/>
    <property type="match status" value="1"/>
</dbReference>
<dbReference type="InterPro" id="IPR008964">
    <property type="entry name" value="Invasin/intimin_cell_adhesion"/>
</dbReference>
<evidence type="ECO:0000256" key="5">
    <source>
        <dbReference type="SAM" id="SignalP"/>
    </source>
</evidence>
<reference evidence="7 8" key="1">
    <citation type="submission" date="2020-08" db="EMBL/GenBank/DDBJ databases">
        <title>Genomic Encyclopedia of Type Strains, Phase III (KMG-III): the genomes of soil and plant-associated and newly described type strains.</title>
        <authorList>
            <person name="Whitman W."/>
        </authorList>
    </citation>
    <scope>NUCLEOTIDE SEQUENCE [LARGE SCALE GENOMIC DNA]</scope>
    <source>
        <strain evidence="7 8">CECT 5862</strain>
    </source>
</reference>
<protein>
    <recommendedName>
        <fullName evidence="6">F5/8 type C domain-containing protein</fullName>
    </recommendedName>
</protein>
<evidence type="ECO:0000313" key="7">
    <source>
        <dbReference type="EMBL" id="MBB3108121.1"/>
    </source>
</evidence>
<feature type="signal peptide" evidence="5">
    <location>
        <begin position="1"/>
        <end position="33"/>
    </location>
</feature>
<dbReference type="InterPro" id="IPR013783">
    <property type="entry name" value="Ig-like_fold"/>
</dbReference>
<dbReference type="PANTHER" id="PTHR42732">
    <property type="entry name" value="BETA-GALACTOSIDASE"/>
    <property type="match status" value="1"/>
</dbReference>
<accession>A0A7W5ATR4</accession>
<dbReference type="RefSeq" id="WP_183595919.1">
    <property type="nucleotide sequence ID" value="NZ_JACHXK010000001.1"/>
</dbReference>
<sequence length="1855" mass="202230">MRHSLGRPFAAVMILALILQFFPMSGGAAPAFAATPNETNATNEVTNEASYAPPSGRTVYNLNIDWRFYKGDVPGAEAVDFDDSAWELVSVPHTFNDVDTFDEWITHDGDSIWRGVVWYRKHFKLTEEQAGQKVFIEFEGIRQAAYIYVNGQFAGRYEAGVTPFGFDISAYMKFGDEENVIAVKNDNSALAETGTDTTFQWNGRGFNPVYGGLTRDVKLHVMRDVYFTLPLYSNLQTYGTYIYPSDISTDNRTATINIESEIRNESGANRTLSLESVIVDRDGTAVKTIQSEATTLAAGAKQTLKISSAMSDVKFWQPGYPYLYTVYNILKAGDEVLDVYPITTGFRKVDFRGGWDEGGVYINNKLVYLSGYAQRSTNEWALLGAATPQWLTDYDGELMLENNANFIRWMHISPTPNSVRMTDKYGIVVVHPAGDSEKDVEGRKWDQRVEVMRDTMVYFRNNPSILFWESGNNTISPEHMREMKELKERLDPHGMRAIGSRGLSASNAIDESEYVGTMLNRHYTDYARDQGPIIETEYKRDEAPRRVWDNASPPDFGYEHDSSSTWTYTSEEHAVISAAGSFHEFYKDRIQGPESSNEMYSGQAALTWADSNQHGRNYLTETARLSGQVDALRIPKESFYAFQVMQSSEPATHIVGHWSYPAGTKKDMFVIAHHVDTVELFVNGVSKGSVSNPESVEVDNRGKVYTPYVFKFEDVAFEPGAIKAVGYDENGSVVSTTQIESAGAPYAIKLTPTVSPEGWQADGTDPVIFDVEVVDEQGRRVPTDQARIDFEYSGPGEFLGGYNSGKQYSTFKDYIDTEAGINRVIVRSTREAGAFTLTAKREGLQTATVTVTSKSYEIKDGVTTAKPVAMTHVLPAELPEYGPDVQPPKTLKPRVLSAGKPATASSEETAKGNVAGSANDGGPTSRWTAGGSSVPQWWKVDLQDIYDLTGTEINWYRGDSYYQYKIEVSSDDRNWTVLVDETANTVGQPSIKHDFEAKGRFVRVTITGVQSGWASMNEVRIFGSGGSGGEWKSPSVNANYDFGPAGSPLETGYVRVSDDTLYTPTWEFGFDQIENVQGVDNGVGTSDLMRDYITGDNATFNIDLPNKDYDVKIIAGDAAADSRTELAIEGVSQEAIQAEKGHYADKTYKIRLTDGQLNIKFSGKINAIEIMPLPPVPTGLALYAKNDQLARIGWSPVTGSMGYKVYRAIDDSDDYQLIAETEVPVYEDTLEGVEAERLFYRVTSIMEMGEVTLVGESFPSAPLIVDLAGGLEPNWQEAFYIASDYFSATNPNDVPPIIQLIPELPQGVEMEDLIWSSSAGEVAAVDQYGILTAKQAGEAVITARTQDGGFKVSTIVYVPTISESFDNQLVGDTWGIKTGTAGGSGNLSGTVTSLSGNNVIRFSGGGTGPRSSQKTFATPITGDKVILDFDWQVGSPANSQGAQFSIEDSAGNRYLTLQNASGQEMAYGTGGKASNTPIAGTPVGTGFNAKEALYHIQAALNFKERTMELTVTNKDAPEITAVLTDIPFDPNMTYEDNVEKFQFTLTRQSGSTTSWTTWIDQFNVYVATEQEPGTGTEEFHASITSLPDSVVGGAAFSADYKLHNIQEAIYAQDILVSYDPEKLEFVSADSLAEGFQLLNVDTETPGRVHIIAASTGESNAIDADTALIKLNWKAKVLSETVSTAISVTNTAATETGVEMQVPAASAAVQLQAKTDKTALDELLTSAKAQYDAAQAGTKPGQYPQQSKDTFGAAIAAAAAVAQDQSATTAQVAQAVEALTAAMNAFAASVNVAQPGDTNGDGAYSIGDLGIVAAAYGRTSEDPQWNALYKPYDLDRNNAIDLDDLVIVAKGILTTP</sequence>
<dbReference type="Gene3D" id="2.60.40.680">
    <property type="match status" value="1"/>
</dbReference>
<dbReference type="Pfam" id="PF00754">
    <property type="entry name" value="F5_F8_type_C"/>
    <property type="match status" value="1"/>
</dbReference>
<name>A0A7W5ATR4_9BACL</name>
<dbReference type="Pfam" id="PF16355">
    <property type="entry name" value="DUF4982"/>
    <property type="match status" value="1"/>
</dbReference>
<dbReference type="Gene3D" id="3.20.20.80">
    <property type="entry name" value="Glycosidases"/>
    <property type="match status" value="1"/>
</dbReference>
<dbReference type="InterPro" id="IPR032311">
    <property type="entry name" value="DUF4982"/>
</dbReference>
<dbReference type="SUPFAM" id="SSF49384">
    <property type="entry name" value="Carbohydrate-binding domain"/>
    <property type="match status" value="1"/>
</dbReference>
<dbReference type="InterPro" id="IPR003343">
    <property type="entry name" value="Big_2"/>
</dbReference>
<dbReference type="InterPro" id="IPR040605">
    <property type="entry name" value="Glyco_hydro2_dom5"/>
</dbReference>
<keyword evidence="8" id="KW-1185">Reference proteome</keyword>
<dbReference type="PROSITE" id="PS50022">
    <property type="entry name" value="FA58C_3"/>
    <property type="match status" value="1"/>
</dbReference>
<dbReference type="Gene3D" id="2.60.40.10">
    <property type="entry name" value="Immunoglobulins"/>
    <property type="match status" value="4"/>
</dbReference>
<proteinExistence type="inferred from homology"/>
<dbReference type="PANTHER" id="PTHR42732:SF1">
    <property type="entry name" value="BETA-MANNOSIDASE"/>
    <property type="match status" value="1"/>
</dbReference>
<evidence type="ECO:0000313" key="8">
    <source>
        <dbReference type="Proteomes" id="UP000570361"/>
    </source>
</evidence>
<dbReference type="InterPro" id="IPR008965">
    <property type="entry name" value="CBM2/CBM3_carb-bd_dom_sf"/>
</dbReference>
<dbReference type="Gene3D" id="2.60.120.260">
    <property type="entry name" value="Galactose-binding domain-like"/>
    <property type="match status" value="2"/>
</dbReference>
<dbReference type="SUPFAM" id="SSF49373">
    <property type="entry name" value="Invasin/intimin cell-adhesion fragments"/>
    <property type="match status" value="1"/>
</dbReference>
<dbReference type="Proteomes" id="UP000570361">
    <property type="component" value="Unassembled WGS sequence"/>
</dbReference>
<keyword evidence="3" id="KW-0326">Glycosidase</keyword>
<comment type="similarity">
    <text evidence="1">Belongs to the glycosyl hydrolase 2 family.</text>
</comment>
<evidence type="ECO:0000256" key="4">
    <source>
        <dbReference type="SAM" id="MobiDB-lite"/>
    </source>
</evidence>
<dbReference type="InterPro" id="IPR006103">
    <property type="entry name" value="Glyco_hydro_2_cat"/>
</dbReference>
<dbReference type="SMART" id="SM00635">
    <property type="entry name" value="BID_2"/>
    <property type="match status" value="1"/>
</dbReference>
<dbReference type="GO" id="GO:0004553">
    <property type="term" value="F:hydrolase activity, hydrolyzing O-glycosyl compounds"/>
    <property type="evidence" value="ECO:0007669"/>
    <property type="project" value="InterPro"/>
</dbReference>
<dbReference type="InterPro" id="IPR018247">
    <property type="entry name" value="EF_Hand_1_Ca_BS"/>
</dbReference>
<dbReference type="InterPro" id="IPR006104">
    <property type="entry name" value="Glyco_hydro_2_N"/>
</dbReference>
<dbReference type="InterPro" id="IPR017853">
    <property type="entry name" value="GH"/>
</dbReference>
<dbReference type="InterPro" id="IPR000421">
    <property type="entry name" value="FA58C"/>
</dbReference>
<keyword evidence="2" id="KW-0378">Hydrolase</keyword>
<dbReference type="SUPFAM" id="SSF49303">
    <property type="entry name" value="beta-Galactosidase/glucuronidase domain"/>
    <property type="match status" value="1"/>
</dbReference>
<dbReference type="Pfam" id="PF00703">
    <property type="entry name" value="Glyco_hydro_2"/>
    <property type="match status" value="1"/>
</dbReference>